<dbReference type="PROSITE" id="PS51257">
    <property type="entry name" value="PROKAR_LIPOPROTEIN"/>
    <property type="match status" value="1"/>
</dbReference>
<keyword evidence="3" id="KW-0813">Transport</keyword>
<evidence type="ECO:0000256" key="2">
    <source>
        <dbReference type="ARBA" id="ARBA00007613"/>
    </source>
</evidence>
<evidence type="ECO:0000256" key="5">
    <source>
        <dbReference type="ARBA" id="ARBA00022692"/>
    </source>
</evidence>
<name>A0A7C5LV32_9PROT</name>
<evidence type="ECO:0000256" key="1">
    <source>
        <dbReference type="ARBA" id="ARBA00004442"/>
    </source>
</evidence>
<proteinExistence type="inferred from homology"/>
<dbReference type="AlphaFoldDB" id="A0A7C5LV32"/>
<dbReference type="SUPFAM" id="SSF56954">
    <property type="entry name" value="Outer membrane efflux proteins (OEP)"/>
    <property type="match status" value="1"/>
</dbReference>
<evidence type="ECO:0000256" key="7">
    <source>
        <dbReference type="ARBA" id="ARBA00023237"/>
    </source>
</evidence>
<dbReference type="InterPro" id="IPR051906">
    <property type="entry name" value="TolC-like"/>
</dbReference>
<evidence type="ECO:0000313" key="9">
    <source>
        <dbReference type="EMBL" id="HHL43549.1"/>
    </source>
</evidence>
<dbReference type="Gene3D" id="1.20.1600.10">
    <property type="entry name" value="Outer membrane efflux proteins (OEP)"/>
    <property type="match status" value="1"/>
</dbReference>
<dbReference type="Pfam" id="PF02321">
    <property type="entry name" value="OEP"/>
    <property type="match status" value="1"/>
</dbReference>
<comment type="similarity">
    <text evidence="2">Belongs to the outer membrane factor (OMF) (TC 1.B.17) family.</text>
</comment>
<gene>
    <name evidence="9" type="ORF">ENJ42_08030</name>
</gene>
<protein>
    <submittedName>
        <fullName evidence="9">TolC family protein</fullName>
    </submittedName>
</protein>
<evidence type="ECO:0000256" key="3">
    <source>
        <dbReference type="ARBA" id="ARBA00022448"/>
    </source>
</evidence>
<dbReference type="PANTHER" id="PTHR30026">
    <property type="entry name" value="OUTER MEMBRANE PROTEIN TOLC"/>
    <property type="match status" value="1"/>
</dbReference>
<comment type="caution">
    <text evidence="9">The sequence shown here is derived from an EMBL/GenBank/DDBJ whole genome shotgun (WGS) entry which is preliminary data.</text>
</comment>
<comment type="subcellular location">
    <subcellularLocation>
        <location evidence="1">Cell outer membrane</location>
    </subcellularLocation>
</comment>
<keyword evidence="7" id="KW-0998">Cell outer membrane</keyword>
<feature type="coiled-coil region" evidence="8">
    <location>
        <begin position="220"/>
        <end position="247"/>
    </location>
</feature>
<dbReference type="PANTHER" id="PTHR30026:SF20">
    <property type="entry name" value="OUTER MEMBRANE PROTEIN TOLC"/>
    <property type="match status" value="1"/>
</dbReference>
<dbReference type="Proteomes" id="UP000885830">
    <property type="component" value="Unassembled WGS sequence"/>
</dbReference>
<keyword evidence="6" id="KW-0472">Membrane</keyword>
<dbReference type="GO" id="GO:0015562">
    <property type="term" value="F:efflux transmembrane transporter activity"/>
    <property type="evidence" value="ECO:0007669"/>
    <property type="project" value="InterPro"/>
</dbReference>
<dbReference type="GO" id="GO:0009279">
    <property type="term" value="C:cell outer membrane"/>
    <property type="evidence" value="ECO:0007669"/>
    <property type="project" value="UniProtKB-SubCell"/>
</dbReference>
<sequence length="494" mass="55677">MRKIILMTGCALVLTSCTNMPVVLSDQDNQNIASELKMAVADGQEPVTGAITLYEAMARALKYNLDHRVAMMEYDLAARDYDLSKYDMLPQIVANGGYYGRNNDAGSSSLSLLSGRQSLEPSTSTQRDVFNTDLTMSWNILDFGMSKIRSEQLGDESLIYQERRRKAIIQLMEDVHRAYWRAASAQRLGQRLKTLEYDVRTAFDQSRRLFQGRRTAPMPALSYQRELNDITAQAQKMQRELSMAKIELGALMNLPAGTDFSLSLPTHMQTPAKLKMSFEEMVDTALRNRPEIRESSYAVRIGNGEIRKAVLEALPGIQLFGGVNASTNDFLYNKDWISYGAKASWNLIKVFETPTRKRRAQAKLALEKERALAAAMAVMTQVDIARTRYDMLMKEYETATRGTRVQNDILKQILAMSKAKSVSRQTLVREQMNAIISEAKRDATHAELREASAKIYTSMGYDPYAANITGKEDIQTLSKSLRVLWNSRTSAQSQ</sequence>
<dbReference type="EMBL" id="DRMJ01000420">
    <property type="protein sequence ID" value="HHL43549.1"/>
    <property type="molecule type" value="Genomic_DNA"/>
</dbReference>
<accession>A0A7C5LV32</accession>
<dbReference type="GO" id="GO:1990281">
    <property type="term" value="C:efflux pump complex"/>
    <property type="evidence" value="ECO:0007669"/>
    <property type="project" value="TreeGrafter"/>
</dbReference>
<reference evidence="9" key="1">
    <citation type="journal article" date="2020" name="mSystems">
        <title>Genome- and Community-Level Interaction Insights into Carbon Utilization and Element Cycling Functions of Hydrothermarchaeota in Hydrothermal Sediment.</title>
        <authorList>
            <person name="Zhou Z."/>
            <person name="Liu Y."/>
            <person name="Xu W."/>
            <person name="Pan J."/>
            <person name="Luo Z.H."/>
            <person name="Li M."/>
        </authorList>
    </citation>
    <scope>NUCLEOTIDE SEQUENCE [LARGE SCALE GENOMIC DNA]</scope>
    <source>
        <strain evidence="9">HyVt-485</strain>
    </source>
</reference>
<keyword evidence="5" id="KW-0812">Transmembrane</keyword>
<keyword evidence="4" id="KW-1134">Transmembrane beta strand</keyword>
<dbReference type="InterPro" id="IPR003423">
    <property type="entry name" value="OMP_efflux"/>
</dbReference>
<organism evidence="9">
    <name type="scientific">Hellea balneolensis</name>
    <dbReference type="NCBI Taxonomy" id="287478"/>
    <lineage>
        <taxon>Bacteria</taxon>
        <taxon>Pseudomonadati</taxon>
        <taxon>Pseudomonadota</taxon>
        <taxon>Alphaproteobacteria</taxon>
        <taxon>Maricaulales</taxon>
        <taxon>Robiginitomaculaceae</taxon>
        <taxon>Hellea</taxon>
    </lineage>
</organism>
<dbReference type="GO" id="GO:0015288">
    <property type="term" value="F:porin activity"/>
    <property type="evidence" value="ECO:0007669"/>
    <property type="project" value="TreeGrafter"/>
</dbReference>
<evidence type="ECO:0000256" key="6">
    <source>
        <dbReference type="ARBA" id="ARBA00023136"/>
    </source>
</evidence>
<evidence type="ECO:0000256" key="8">
    <source>
        <dbReference type="SAM" id="Coils"/>
    </source>
</evidence>
<evidence type="ECO:0000256" key="4">
    <source>
        <dbReference type="ARBA" id="ARBA00022452"/>
    </source>
</evidence>
<keyword evidence="8" id="KW-0175">Coiled coil</keyword>